<name>A0A232M3P3_9EURO</name>
<protein>
    <submittedName>
        <fullName evidence="2">Uncharacterized protein</fullName>
    </submittedName>
</protein>
<feature type="compositionally biased region" description="Basic and acidic residues" evidence="1">
    <location>
        <begin position="77"/>
        <end position="98"/>
    </location>
</feature>
<sequence length="175" mass="19164">MSVPRAATLRVLSAWQASRASARPRLNWRRWQQFVRRTYASHEGHDSAKSGSDLPWLLGSITITAPAAFYLYNSGPHGREHGEGPTEHSEEEGSREDGSGTSDSAENPSNEAQEGPQAESEDGTPEESEGVEGKSKGDLEAPKHEDNSRQEDPKDTSPAHEDDHKPSQEDKVHSP</sequence>
<feature type="compositionally biased region" description="Basic and acidic residues" evidence="1">
    <location>
        <begin position="131"/>
        <end position="175"/>
    </location>
</feature>
<dbReference type="AlphaFoldDB" id="A0A232M3P3"/>
<proteinExistence type="predicted"/>
<organism evidence="2 3">
    <name type="scientific">Elaphomyces granulatus</name>
    <dbReference type="NCBI Taxonomy" id="519963"/>
    <lineage>
        <taxon>Eukaryota</taxon>
        <taxon>Fungi</taxon>
        <taxon>Dikarya</taxon>
        <taxon>Ascomycota</taxon>
        <taxon>Pezizomycotina</taxon>
        <taxon>Eurotiomycetes</taxon>
        <taxon>Eurotiomycetidae</taxon>
        <taxon>Eurotiales</taxon>
        <taxon>Elaphomycetaceae</taxon>
        <taxon>Elaphomyces</taxon>
    </lineage>
</organism>
<comment type="caution">
    <text evidence="2">The sequence shown here is derived from an EMBL/GenBank/DDBJ whole genome shotgun (WGS) entry which is preliminary data.</text>
</comment>
<evidence type="ECO:0000313" key="2">
    <source>
        <dbReference type="EMBL" id="OXV11030.1"/>
    </source>
</evidence>
<dbReference type="Proteomes" id="UP000243515">
    <property type="component" value="Unassembled WGS sequence"/>
</dbReference>
<keyword evidence="3" id="KW-1185">Reference proteome</keyword>
<reference evidence="2 3" key="1">
    <citation type="journal article" date="2015" name="Environ. Microbiol.">
        <title>Metagenome sequence of Elaphomyces granulatus from sporocarp tissue reveals Ascomycota ectomycorrhizal fingerprints of genome expansion and a Proteobacteria-rich microbiome.</title>
        <authorList>
            <person name="Quandt C.A."/>
            <person name="Kohler A."/>
            <person name="Hesse C.N."/>
            <person name="Sharpton T.J."/>
            <person name="Martin F."/>
            <person name="Spatafora J.W."/>
        </authorList>
    </citation>
    <scope>NUCLEOTIDE SEQUENCE [LARGE SCALE GENOMIC DNA]</scope>
    <source>
        <strain evidence="2 3">OSC145934</strain>
    </source>
</reference>
<accession>A0A232M3P3</accession>
<gene>
    <name evidence="2" type="ORF">Egran_01210</name>
</gene>
<dbReference type="EMBL" id="NPHW01002646">
    <property type="protein sequence ID" value="OXV11030.1"/>
    <property type="molecule type" value="Genomic_DNA"/>
</dbReference>
<feature type="compositionally biased region" description="Acidic residues" evidence="1">
    <location>
        <begin position="119"/>
        <end position="130"/>
    </location>
</feature>
<dbReference type="OrthoDB" id="4590707at2759"/>
<evidence type="ECO:0000256" key="1">
    <source>
        <dbReference type="SAM" id="MobiDB-lite"/>
    </source>
</evidence>
<evidence type="ECO:0000313" key="3">
    <source>
        <dbReference type="Proteomes" id="UP000243515"/>
    </source>
</evidence>
<feature type="region of interest" description="Disordered" evidence="1">
    <location>
        <begin position="72"/>
        <end position="175"/>
    </location>
</feature>